<dbReference type="Gene3D" id="1.10.10.60">
    <property type="entry name" value="Homeodomain-like"/>
    <property type="match status" value="1"/>
</dbReference>
<organism evidence="5 6">
    <name type="scientific">Nocardia rhamnosiphila</name>
    <dbReference type="NCBI Taxonomy" id="426716"/>
    <lineage>
        <taxon>Bacteria</taxon>
        <taxon>Bacillati</taxon>
        <taxon>Actinomycetota</taxon>
        <taxon>Actinomycetes</taxon>
        <taxon>Mycobacteriales</taxon>
        <taxon>Nocardiaceae</taxon>
        <taxon>Nocardia</taxon>
    </lineage>
</organism>
<keyword evidence="6" id="KW-1185">Reference proteome</keyword>
<dbReference type="RefSeq" id="WP_356953862.1">
    <property type="nucleotide sequence ID" value="NZ_JBEYBD010000001.1"/>
</dbReference>
<sequence length="281" mass="30478">MPVESVHFAGEAMDIAVPSRPLRVAGVAMAGFRGRVSDSADLPVVPYPAATVFLDFGDVVFVDEARGARVDGSWVLGLGSVGVRGGGREVDLLQVRLSPVVGYAVLGASPGADARVLTLEELWGRDVARIREQLRAARSWDERFALMETALRRRQETGRAVDPEIGHAWRRIVAGGGRIRVERLAAEVGWSRKRLWSRFRSQLGTTPKRAAQLVRFDRAAHRLSRGHSAALVSADGGYADQSHLYREAAAFTGLTPTALAAAPWLTVDPVAWVAPAYISRH</sequence>
<dbReference type="PANTHER" id="PTHR46796:SF15">
    <property type="entry name" value="BLL1074 PROTEIN"/>
    <property type="match status" value="1"/>
</dbReference>
<keyword evidence="2" id="KW-0238">DNA-binding</keyword>
<accession>A0ABV2WM82</accession>
<dbReference type="PANTHER" id="PTHR46796">
    <property type="entry name" value="HTH-TYPE TRANSCRIPTIONAL ACTIVATOR RHAS-RELATED"/>
    <property type="match status" value="1"/>
</dbReference>
<dbReference type="InterPro" id="IPR018060">
    <property type="entry name" value="HTH_AraC"/>
</dbReference>
<reference evidence="5 6" key="1">
    <citation type="submission" date="2024-06" db="EMBL/GenBank/DDBJ databases">
        <title>The Natural Products Discovery Center: Release of the First 8490 Sequenced Strains for Exploring Actinobacteria Biosynthetic Diversity.</title>
        <authorList>
            <person name="Kalkreuter E."/>
            <person name="Kautsar S.A."/>
            <person name="Yang D."/>
            <person name="Bader C.D."/>
            <person name="Teijaro C.N."/>
            <person name="Fluegel L."/>
            <person name="Davis C.M."/>
            <person name="Simpson J.R."/>
            <person name="Lauterbach L."/>
            <person name="Steele A.D."/>
            <person name="Gui C."/>
            <person name="Meng S."/>
            <person name="Li G."/>
            <person name="Viehrig K."/>
            <person name="Ye F."/>
            <person name="Su P."/>
            <person name="Kiefer A.F."/>
            <person name="Nichols A."/>
            <person name="Cepeda A.J."/>
            <person name="Yan W."/>
            <person name="Fan B."/>
            <person name="Jiang Y."/>
            <person name="Adhikari A."/>
            <person name="Zheng C.-J."/>
            <person name="Schuster L."/>
            <person name="Cowan T.M."/>
            <person name="Smanski M.J."/>
            <person name="Chevrette M.G."/>
            <person name="De Carvalho L.P.S."/>
            <person name="Shen B."/>
        </authorList>
    </citation>
    <scope>NUCLEOTIDE SEQUENCE [LARGE SCALE GENOMIC DNA]</scope>
    <source>
        <strain evidence="5 6">NPDC019708</strain>
    </source>
</reference>
<dbReference type="Proteomes" id="UP001550628">
    <property type="component" value="Unassembled WGS sequence"/>
</dbReference>
<comment type="caution">
    <text evidence="5">The sequence shown here is derived from an EMBL/GenBank/DDBJ whole genome shotgun (WGS) entry which is preliminary data.</text>
</comment>
<evidence type="ECO:0000256" key="1">
    <source>
        <dbReference type="ARBA" id="ARBA00023015"/>
    </source>
</evidence>
<evidence type="ECO:0000313" key="5">
    <source>
        <dbReference type="EMBL" id="MEU1951999.1"/>
    </source>
</evidence>
<evidence type="ECO:0000259" key="4">
    <source>
        <dbReference type="PROSITE" id="PS01124"/>
    </source>
</evidence>
<evidence type="ECO:0000313" key="6">
    <source>
        <dbReference type="Proteomes" id="UP001550628"/>
    </source>
</evidence>
<protein>
    <submittedName>
        <fullName evidence="5">Helix-turn-helix domain-containing protein</fullName>
    </submittedName>
</protein>
<dbReference type="SMART" id="SM00342">
    <property type="entry name" value="HTH_ARAC"/>
    <property type="match status" value="1"/>
</dbReference>
<dbReference type="Pfam" id="PF12833">
    <property type="entry name" value="HTH_18"/>
    <property type="match status" value="1"/>
</dbReference>
<evidence type="ECO:0000256" key="2">
    <source>
        <dbReference type="ARBA" id="ARBA00023125"/>
    </source>
</evidence>
<name>A0ABV2WM82_9NOCA</name>
<dbReference type="PROSITE" id="PS01124">
    <property type="entry name" value="HTH_ARAC_FAMILY_2"/>
    <property type="match status" value="1"/>
</dbReference>
<keyword evidence="3" id="KW-0804">Transcription</keyword>
<proteinExistence type="predicted"/>
<keyword evidence="1" id="KW-0805">Transcription regulation</keyword>
<evidence type="ECO:0000256" key="3">
    <source>
        <dbReference type="ARBA" id="ARBA00023163"/>
    </source>
</evidence>
<dbReference type="EMBL" id="JBEYBF010000004">
    <property type="protein sequence ID" value="MEU1951999.1"/>
    <property type="molecule type" value="Genomic_DNA"/>
</dbReference>
<feature type="domain" description="HTH araC/xylS-type" evidence="4">
    <location>
        <begin position="178"/>
        <end position="262"/>
    </location>
</feature>
<gene>
    <name evidence="5" type="ORF">ABZ510_09060</name>
</gene>
<dbReference type="InterPro" id="IPR050204">
    <property type="entry name" value="AraC_XylS_family_regulators"/>
</dbReference>